<keyword evidence="3" id="KW-1185">Reference proteome</keyword>
<name>A0A4R1NIH7_9GAMM</name>
<keyword evidence="1" id="KW-0175">Coiled coil</keyword>
<gene>
    <name evidence="2" type="ORF">EZJ58_5166</name>
</gene>
<comment type="caution">
    <text evidence="2">The sequence shown here is derived from an EMBL/GenBank/DDBJ whole genome shotgun (WGS) entry which is preliminary data.</text>
</comment>
<organism evidence="2 3">
    <name type="scientific">Sodalis ligni</name>
    <dbReference type="NCBI Taxonomy" id="2697027"/>
    <lineage>
        <taxon>Bacteria</taxon>
        <taxon>Pseudomonadati</taxon>
        <taxon>Pseudomonadota</taxon>
        <taxon>Gammaproteobacteria</taxon>
        <taxon>Enterobacterales</taxon>
        <taxon>Bruguierivoracaceae</taxon>
        <taxon>Sodalis</taxon>
    </lineage>
</organism>
<protein>
    <submittedName>
        <fullName evidence="2">Uncharacterized protein</fullName>
    </submittedName>
</protein>
<feature type="coiled-coil region" evidence="1">
    <location>
        <begin position="24"/>
        <end position="51"/>
    </location>
</feature>
<reference evidence="2 3" key="1">
    <citation type="submission" date="2019-02" db="EMBL/GenBank/DDBJ databases">
        <title>Investigation of anaerobic lignin degradation for improved lignocellulosic biofuels.</title>
        <authorList>
            <person name="Deangelis K."/>
        </authorList>
    </citation>
    <scope>NUCLEOTIDE SEQUENCE [LARGE SCALE GENOMIC DNA]</scope>
    <source>
        <strain evidence="2 3">159R</strain>
    </source>
</reference>
<dbReference type="RefSeq" id="WP_132926611.1">
    <property type="nucleotide sequence ID" value="NZ_SJOI01000001.1"/>
</dbReference>
<evidence type="ECO:0000313" key="2">
    <source>
        <dbReference type="EMBL" id="TCL06869.1"/>
    </source>
</evidence>
<accession>A0A4R1NIH7</accession>
<dbReference type="Proteomes" id="UP000294555">
    <property type="component" value="Unassembled WGS sequence"/>
</dbReference>
<dbReference type="EMBL" id="SJOI01000001">
    <property type="protein sequence ID" value="TCL06869.1"/>
    <property type="molecule type" value="Genomic_DNA"/>
</dbReference>
<proteinExistence type="predicted"/>
<evidence type="ECO:0000313" key="3">
    <source>
        <dbReference type="Proteomes" id="UP000294555"/>
    </source>
</evidence>
<evidence type="ECO:0000256" key="1">
    <source>
        <dbReference type="SAM" id="Coils"/>
    </source>
</evidence>
<sequence>MIVVQNPHRAGKTSMLLYNVCQFVEIYHDAYREAQAHIAELERQLRKRDRDDFVHGVTNIAAGYTTWEAQEAIAAYDKMHGGTL</sequence>
<dbReference type="AlphaFoldDB" id="A0A4R1NIH7"/>